<proteinExistence type="predicted"/>
<evidence type="ECO:0000313" key="2">
    <source>
        <dbReference type="Proteomes" id="UP000286862"/>
    </source>
</evidence>
<name>A0A3S3UAT6_9BACT</name>
<comment type="caution">
    <text evidence="1">The sequence shown here is derived from an EMBL/GenBank/DDBJ whole genome shotgun (WGS) entry which is preliminary data.</text>
</comment>
<protein>
    <submittedName>
        <fullName evidence="1">Uncharacterized protein</fullName>
    </submittedName>
</protein>
<accession>A0A3S3UAT6</accession>
<gene>
    <name evidence="1" type="ORF">VT99_11573</name>
</gene>
<sequence>MRTCRDIYHELAMIHITTQKEFSSFGAGMGKNMVVVLEDGCELLNEDARAENLWRVQPAGIFIALRAKG</sequence>
<reference evidence="1 2" key="1">
    <citation type="submission" date="2017-01" db="EMBL/GenBank/DDBJ databases">
        <title>The cable genome- insights into the physiology and evolution of filamentous bacteria capable of sulfide oxidation via long distance electron transfer.</title>
        <authorList>
            <person name="Schreiber L."/>
            <person name="Bjerg J.T."/>
            <person name="Boggild A."/>
            <person name="Van De Vossenberg J."/>
            <person name="Meysman F."/>
            <person name="Nielsen L.P."/>
            <person name="Schramm A."/>
            <person name="Kjeldsen K.U."/>
        </authorList>
    </citation>
    <scope>NUCLEOTIDE SEQUENCE [LARGE SCALE GENOMIC DNA]</scope>
    <source>
        <strain evidence="1">A2</strain>
    </source>
</reference>
<dbReference type="Proteomes" id="UP000286862">
    <property type="component" value="Unassembled WGS sequence"/>
</dbReference>
<dbReference type="AlphaFoldDB" id="A0A3S3UAT6"/>
<organism evidence="1 2">
    <name type="scientific">Candidatus Electrothrix marina</name>
    <dbReference type="NCBI Taxonomy" id="1859130"/>
    <lineage>
        <taxon>Bacteria</taxon>
        <taxon>Pseudomonadati</taxon>
        <taxon>Thermodesulfobacteriota</taxon>
        <taxon>Desulfobulbia</taxon>
        <taxon>Desulfobulbales</taxon>
        <taxon>Desulfobulbaceae</taxon>
        <taxon>Candidatus Electrothrix</taxon>
    </lineage>
</organism>
<dbReference type="EMBL" id="MTKQ01000157">
    <property type="protein sequence ID" value="RWX47610.1"/>
    <property type="molecule type" value="Genomic_DNA"/>
</dbReference>
<evidence type="ECO:0000313" key="1">
    <source>
        <dbReference type="EMBL" id="RWX47610.1"/>
    </source>
</evidence>